<feature type="compositionally biased region" description="Low complexity" evidence="1">
    <location>
        <begin position="375"/>
        <end position="410"/>
    </location>
</feature>
<protein>
    <submittedName>
        <fullName evidence="2">BQ2448_3793 protein</fullName>
    </submittedName>
</protein>
<accession>A0A238FFX4</accession>
<dbReference type="EMBL" id="FMSP01000006">
    <property type="protein sequence ID" value="SCV71031.1"/>
    <property type="molecule type" value="Genomic_DNA"/>
</dbReference>
<dbReference type="OrthoDB" id="10375539at2759"/>
<reference evidence="3" key="1">
    <citation type="submission" date="2016-09" db="EMBL/GenBank/DDBJ databases">
        <authorList>
            <person name="Jeantristanb JTB J.-T."/>
            <person name="Ricardo R."/>
        </authorList>
    </citation>
    <scope>NUCLEOTIDE SEQUENCE [LARGE SCALE GENOMIC DNA]</scope>
</reference>
<name>A0A238FFX4_9BASI</name>
<gene>
    <name evidence="2" type="ORF">BQ2448_3793</name>
</gene>
<organism evidence="2 3">
    <name type="scientific">Microbotryum intermedium</name>
    <dbReference type="NCBI Taxonomy" id="269621"/>
    <lineage>
        <taxon>Eukaryota</taxon>
        <taxon>Fungi</taxon>
        <taxon>Dikarya</taxon>
        <taxon>Basidiomycota</taxon>
        <taxon>Pucciniomycotina</taxon>
        <taxon>Microbotryomycetes</taxon>
        <taxon>Microbotryales</taxon>
        <taxon>Microbotryaceae</taxon>
        <taxon>Microbotryum</taxon>
    </lineage>
</organism>
<evidence type="ECO:0000313" key="2">
    <source>
        <dbReference type="EMBL" id="SCV71031.1"/>
    </source>
</evidence>
<feature type="region of interest" description="Disordered" evidence="1">
    <location>
        <begin position="82"/>
        <end position="103"/>
    </location>
</feature>
<feature type="region of interest" description="Disordered" evidence="1">
    <location>
        <begin position="264"/>
        <end position="440"/>
    </location>
</feature>
<feature type="compositionally biased region" description="Low complexity" evidence="1">
    <location>
        <begin position="351"/>
        <end position="367"/>
    </location>
</feature>
<feature type="compositionally biased region" description="Pro residues" evidence="1">
    <location>
        <begin position="269"/>
        <end position="278"/>
    </location>
</feature>
<proteinExistence type="predicted"/>
<evidence type="ECO:0000313" key="3">
    <source>
        <dbReference type="Proteomes" id="UP000198372"/>
    </source>
</evidence>
<dbReference type="Proteomes" id="UP000198372">
    <property type="component" value="Unassembled WGS sequence"/>
</dbReference>
<evidence type="ECO:0000256" key="1">
    <source>
        <dbReference type="SAM" id="MobiDB-lite"/>
    </source>
</evidence>
<keyword evidence="3" id="KW-1185">Reference proteome</keyword>
<sequence length="440" mass="46365">MALKSDLTIVEALQQSRRRLLYDSLPLLASTRPARAKLVASTNLPPYELQHIITLSVSIGPHLFERTRLSRVAWISPQASTESASAEPIPDSETFTTTPLANDAPDLGATSIEALIAQNVASTLATASTSASNGANYAASSTSTPPTRRPALALQFDEASTHTYLVPLHFVFEPLPAGKAALSFILVPENFKRLVDTSTTKDAATGEEKPSTRNYPVPMSIKLEQTLSKSVKAELEALSCSKGKDRQKIEAWWNRMLALMPAPTHVVKPRPPTPPPPPEPRDFSLFISATPFGAPQRPMKLASATPTTESTPGPSNSGAAAPVAKKRKRTSTSAASRRRSSAAAAKRRESSVSSSTPGRGSSATPGPAEVPAPAVPRVSSSLKEVVSAATSEAPTTPAAAAPAAVPAVATKLRSGRTHRPKSFGQESTGTSRHVQDLADV</sequence>
<feature type="compositionally biased region" description="Polar residues" evidence="1">
    <location>
        <begin position="304"/>
        <end position="318"/>
    </location>
</feature>
<feature type="compositionally biased region" description="Basic residues" evidence="1">
    <location>
        <begin position="324"/>
        <end position="340"/>
    </location>
</feature>
<dbReference type="AlphaFoldDB" id="A0A238FFX4"/>